<gene>
    <name evidence="3" type="ORF">UFOPK2942_00962</name>
    <name evidence="4" type="ORF">UFOPK3232_01286</name>
    <name evidence="5" type="ORF">UFOPK4242_01108</name>
    <name evidence="6" type="ORF">UFOPK4382_01085</name>
</gene>
<evidence type="ECO:0000256" key="1">
    <source>
        <dbReference type="ARBA" id="ARBA00006865"/>
    </source>
</evidence>
<dbReference type="InterPro" id="IPR050546">
    <property type="entry name" value="Glycosyl_Hydrlase_16"/>
</dbReference>
<dbReference type="PANTHER" id="PTHR10963">
    <property type="entry name" value="GLYCOSYL HYDROLASE-RELATED"/>
    <property type="match status" value="1"/>
</dbReference>
<reference evidence="4" key="1">
    <citation type="submission" date="2020-05" db="EMBL/GenBank/DDBJ databases">
        <authorList>
            <person name="Chiriac C."/>
            <person name="Salcher M."/>
            <person name="Ghai R."/>
            <person name="Kavagutti S V."/>
        </authorList>
    </citation>
    <scope>NUCLEOTIDE SEQUENCE</scope>
</reference>
<evidence type="ECO:0000259" key="2">
    <source>
        <dbReference type="PROSITE" id="PS51762"/>
    </source>
</evidence>
<feature type="domain" description="GH16" evidence="2">
    <location>
        <begin position="26"/>
        <end position="299"/>
    </location>
</feature>
<dbReference type="EMBL" id="CAFBQC010000067">
    <property type="protein sequence ID" value="CAB5043486.1"/>
    <property type="molecule type" value="Genomic_DNA"/>
</dbReference>
<dbReference type="EMBL" id="CAFBRA010000086">
    <property type="protein sequence ID" value="CAB5076778.1"/>
    <property type="molecule type" value="Genomic_DNA"/>
</dbReference>
<dbReference type="EMBL" id="CAFAAA010000033">
    <property type="protein sequence ID" value="CAB4784236.1"/>
    <property type="molecule type" value="Genomic_DNA"/>
</dbReference>
<comment type="similarity">
    <text evidence="1">Belongs to the glycosyl hydrolase 16 family.</text>
</comment>
<dbReference type="SUPFAM" id="SSF49899">
    <property type="entry name" value="Concanavalin A-like lectins/glucanases"/>
    <property type="match status" value="1"/>
</dbReference>
<dbReference type="PANTHER" id="PTHR10963:SF55">
    <property type="entry name" value="GLYCOSIDE HYDROLASE FAMILY 16 PROTEIN"/>
    <property type="match status" value="1"/>
</dbReference>
<dbReference type="CDD" id="cd08023">
    <property type="entry name" value="GH16_laminarinase_like"/>
    <property type="match status" value="1"/>
</dbReference>
<evidence type="ECO:0000313" key="6">
    <source>
        <dbReference type="EMBL" id="CAB5076778.1"/>
    </source>
</evidence>
<dbReference type="GO" id="GO:0005975">
    <property type="term" value="P:carbohydrate metabolic process"/>
    <property type="evidence" value="ECO:0007669"/>
    <property type="project" value="InterPro"/>
</dbReference>
<dbReference type="AlphaFoldDB" id="A0A6J7B190"/>
<dbReference type="Pfam" id="PF00722">
    <property type="entry name" value="Glyco_hydro_16"/>
    <property type="match status" value="1"/>
</dbReference>
<name>A0A6J7B190_9ZZZZ</name>
<protein>
    <submittedName>
        <fullName evidence="4">Unannotated protein</fullName>
    </submittedName>
</protein>
<evidence type="ECO:0000313" key="4">
    <source>
        <dbReference type="EMBL" id="CAB4839144.1"/>
    </source>
</evidence>
<dbReference type="InterPro" id="IPR000757">
    <property type="entry name" value="Beta-glucanase-like"/>
</dbReference>
<dbReference type="EMBL" id="CAFARE010000072">
    <property type="protein sequence ID" value="CAB4839144.1"/>
    <property type="molecule type" value="Genomic_DNA"/>
</dbReference>
<evidence type="ECO:0000313" key="5">
    <source>
        <dbReference type="EMBL" id="CAB5043486.1"/>
    </source>
</evidence>
<organism evidence="4">
    <name type="scientific">freshwater metagenome</name>
    <dbReference type="NCBI Taxonomy" id="449393"/>
    <lineage>
        <taxon>unclassified sequences</taxon>
        <taxon>metagenomes</taxon>
        <taxon>ecological metagenomes</taxon>
    </lineage>
</organism>
<dbReference type="Gene3D" id="2.60.120.200">
    <property type="match status" value="1"/>
</dbReference>
<evidence type="ECO:0000313" key="3">
    <source>
        <dbReference type="EMBL" id="CAB4784236.1"/>
    </source>
</evidence>
<dbReference type="GO" id="GO:0004553">
    <property type="term" value="F:hydrolase activity, hydrolyzing O-glycosyl compounds"/>
    <property type="evidence" value="ECO:0007669"/>
    <property type="project" value="InterPro"/>
</dbReference>
<proteinExistence type="inferred from homology"/>
<dbReference type="InterPro" id="IPR013320">
    <property type="entry name" value="ConA-like_dom_sf"/>
</dbReference>
<sequence>MKLKGYVLSGTAIALSFLLATSLVPADAAAKPAPKLLKLLWSDEFAGKKGALPSSKTWNYDIGNSYGWGNSELEYYTQKPANISLDGKGKLVVTANRISDTSGFQVGTVPGTEQILNMCPECQFTSAKIKTANKLGIQYGRIEIRMKNPAGVGTWPAFWMLGDDLLDGNPWPECGEIDIMEARGYMGEAAFGTIHGPNFANGNFGGYGSTYNNGAQLSDAFHTYAIEWKKNQIDFYVDDSLYLSATPKDIAPGRWVFNQEFFLILNLAMGGEFAGDLDPALMQSQMSIDYIRVYSINGIGKVIKH</sequence>
<accession>A0A6J7B190</accession>
<dbReference type="PROSITE" id="PS51762">
    <property type="entry name" value="GH16_2"/>
    <property type="match status" value="1"/>
</dbReference>